<sequence length="474" mass="51452">MSSRPRRSAAQRANIAITDLADRDNKDNERRMSSRPARRSGGSTSVTRGPPSSPGSNGAESPHINVTIKTSSSKLRQATRGTSPTDGKRKTSDTTSAAFAPSNSSKFARTGTSSKQTRGRRQNYVVDSSEEEDDEEEDEEDDEEEEEVVEGESIRVLGRAGLDADDDEEEEEEEEEEEDADADADADEMDIDIDAEGEDEEDGDIEMAIAPPPPAIKVTKPQTPSKGTAAPKPKTTPTKGTVVAKPAVSFDDDEDDEDELSELDSDQMEVENDEDAEGEEEDAEGEEEDAEGELEDAEGEEDAEADVEGAIEVGGADEDDLDSDDELGSRGGTPDLSKLTARQRAKLGEASHEYLKLSDEVQAKKVFTAEEISMRRAEMARRRRNLSEKRNEEVKMETINKLLKKQASKTNRKAAAGDETSEGLEKRADPVFVRWISNKNGSTVSVPDEMLTGPAGQVFIKGGLGSGKMVEEVN</sequence>
<feature type="compositionally biased region" description="Acidic residues" evidence="2">
    <location>
        <begin position="250"/>
        <end position="326"/>
    </location>
</feature>
<feature type="compositionally biased region" description="Acidic residues" evidence="2">
    <location>
        <begin position="128"/>
        <end position="150"/>
    </location>
</feature>
<reference evidence="4" key="1">
    <citation type="journal article" date="2023" name="Mol. Phylogenet. Evol.">
        <title>Genome-scale phylogeny and comparative genomics of the fungal order Sordariales.</title>
        <authorList>
            <person name="Hensen N."/>
            <person name="Bonometti L."/>
            <person name="Westerberg I."/>
            <person name="Brannstrom I.O."/>
            <person name="Guillou S."/>
            <person name="Cros-Aarteil S."/>
            <person name="Calhoun S."/>
            <person name="Haridas S."/>
            <person name="Kuo A."/>
            <person name="Mondo S."/>
            <person name="Pangilinan J."/>
            <person name="Riley R."/>
            <person name="LaButti K."/>
            <person name="Andreopoulos B."/>
            <person name="Lipzen A."/>
            <person name="Chen C."/>
            <person name="Yan M."/>
            <person name="Daum C."/>
            <person name="Ng V."/>
            <person name="Clum A."/>
            <person name="Steindorff A."/>
            <person name="Ohm R.A."/>
            <person name="Martin F."/>
            <person name="Silar P."/>
            <person name="Natvig D.O."/>
            <person name="Lalanne C."/>
            <person name="Gautier V."/>
            <person name="Ament-Velasquez S.L."/>
            <person name="Kruys A."/>
            <person name="Hutchinson M.I."/>
            <person name="Powell A.J."/>
            <person name="Barry K."/>
            <person name="Miller A.N."/>
            <person name="Grigoriev I.V."/>
            <person name="Debuchy R."/>
            <person name="Gladieux P."/>
            <person name="Hiltunen Thoren M."/>
            <person name="Johannesson H."/>
        </authorList>
    </citation>
    <scope>NUCLEOTIDE SEQUENCE</scope>
    <source>
        <strain evidence="4">PSN309</strain>
    </source>
</reference>
<name>A0AAN6WNH5_9PEZI</name>
<dbReference type="EMBL" id="MU864471">
    <property type="protein sequence ID" value="KAK4184873.1"/>
    <property type="molecule type" value="Genomic_DNA"/>
</dbReference>
<evidence type="ECO:0000256" key="2">
    <source>
        <dbReference type="SAM" id="MobiDB-lite"/>
    </source>
</evidence>
<feature type="compositionally biased region" description="Polar residues" evidence="2">
    <location>
        <begin position="67"/>
        <end position="85"/>
    </location>
</feature>
<feature type="region of interest" description="Disordered" evidence="2">
    <location>
        <begin position="1"/>
        <end position="340"/>
    </location>
</feature>
<feature type="coiled-coil region" evidence="1">
    <location>
        <begin position="369"/>
        <end position="397"/>
    </location>
</feature>
<accession>A0AAN6WNH5</accession>
<dbReference type="InterPro" id="IPR029523">
    <property type="entry name" value="INO80B/Ies2"/>
</dbReference>
<feature type="region of interest" description="Disordered" evidence="2">
    <location>
        <begin position="404"/>
        <end position="423"/>
    </location>
</feature>
<comment type="caution">
    <text evidence="4">The sequence shown here is derived from an EMBL/GenBank/DDBJ whole genome shotgun (WGS) entry which is preliminary data.</text>
</comment>
<protein>
    <submittedName>
        <fullName evidence="4">PAPA-1-like conserved region-domain-containing protein</fullName>
    </submittedName>
</protein>
<feature type="compositionally biased region" description="Basic and acidic residues" evidence="2">
    <location>
        <begin position="20"/>
        <end position="32"/>
    </location>
</feature>
<organism evidence="4 5">
    <name type="scientific">Podospora australis</name>
    <dbReference type="NCBI Taxonomy" id="1536484"/>
    <lineage>
        <taxon>Eukaryota</taxon>
        <taxon>Fungi</taxon>
        <taxon>Dikarya</taxon>
        <taxon>Ascomycota</taxon>
        <taxon>Pezizomycotina</taxon>
        <taxon>Sordariomycetes</taxon>
        <taxon>Sordariomycetidae</taxon>
        <taxon>Sordariales</taxon>
        <taxon>Podosporaceae</taxon>
        <taxon>Podospora</taxon>
    </lineage>
</organism>
<reference evidence="4" key="2">
    <citation type="submission" date="2023-05" db="EMBL/GenBank/DDBJ databases">
        <authorList>
            <consortium name="Lawrence Berkeley National Laboratory"/>
            <person name="Steindorff A."/>
            <person name="Hensen N."/>
            <person name="Bonometti L."/>
            <person name="Westerberg I."/>
            <person name="Brannstrom I.O."/>
            <person name="Guillou S."/>
            <person name="Cros-Aarteil S."/>
            <person name="Calhoun S."/>
            <person name="Haridas S."/>
            <person name="Kuo A."/>
            <person name="Mondo S."/>
            <person name="Pangilinan J."/>
            <person name="Riley R."/>
            <person name="Labutti K."/>
            <person name="Andreopoulos B."/>
            <person name="Lipzen A."/>
            <person name="Chen C."/>
            <person name="Yanf M."/>
            <person name="Daum C."/>
            <person name="Ng V."/>
            <person name="Clum A."/>
            <person name="Ohm R."/>
            <person name="Martin F."/>
            <person name="Silar P."/>
            <person name="Natvig D."/>
            <person name="Lalanne C."/>
            <person name="Gautier V."/>
            <person name="Ament-Velasquez S.L."/>
            <person name="Kruys A."/>
            <person name="Hutchinson M.I."/>
            <person name="Powell A.J."/>
            <person name="Barry K."/>
            <person name="Miller A.N."/>
            <person name="Grigoriev I.V."/>
            <person name="Debuchy R."/>
            <person name="Gladieux P."/>
            <person name="Thoren M.H."/>
            <person name="Johannesson H."/>
        </authorList>
    </citation>
    <scope>NUCLEOTIDE SEQUENCE</scope>
    <source>
        <strain evidence="4">PSN309</strain>
    </source>
</reference>
<feature type="compositionally biased region" description="Acidic residues" evidence="2">
    <location>
        <begin position="163"/>
        <end position="205"/>
    </location>
</feature>
<feature type="domain" description="INO80 complex subunit B-like conserved region" evidence="3">
    <location>
        <begin position="371"/>
        <end position="450"/>
    </location>
</feature>
<evidence type="ECO:0000259" key="3">
    <source>
        <dbReference type="SMART" id="SM01406"/>
    </source>
</evidence>
<feature type="compositionally biased region" description="Polar residues" evidence="2">
    <location>
        <begin position="93"/>
        <end position="116"/>
    </location>
</feature>
<dbReference type="Proteomes" id="UP001302126">
    <property type="component" value="Unassembled WGS sequence"/>
</dbReference>
<dbReference type="PANTHER" id="PTHR21561:SF12">
    <property type="entry name" value="INO80 COMPLEX SUBUNIT B"/>
    <property type="match status" value="1"/>
</dbReference>
<proteinExistence type="predicted"/>
<evidence type="ECO:0000313" key="4">
    <source>
        <dbReference type="EMBL" id="KAK4184873.1"/>
    </source>
</evidence>
<dbReference type="GO" id="GO:0031011">
    <property type="term" value="C:Ino80 complex"/>
    <property type="evidence" value="ECO:0007669"/>
    <property type="project" value="InterPro"/>
</dbReference>
<dbReference type="Pfam" id="PF04795">
    <property type="entry name" value="PAPA-1"/>
    <property type="match status" value="1"/>
</dbReference>
<feature type="compositionally biased region" description="Low complexity" evidence="2">
    <location>
        <begin position="223"/>
        <end position="246"/>
    </location>
</feature>
<dbReference type="AlphaFoldDB" id="A0AAN6WNH5"/>
<dbReference type="InterPro" id="IPR006880">
    <property type="entry name" value="INO80B_C"/>
</dbReference>
<dbReference type="SMART" id="SM01406">
    <property type="entry name" value="PAPA-1"/>
    <property type="match status" value="1"/>
</dbReference>
<gene>
    <name evidence="4" type="ORF">QBC35DRAFT_476877</name>
</gene>
<evidence type="ECO:0000313" key="5">
    <source>
        <dbReference type="Proteomes" id="UP001302126"/>
    </source>
</evidence>
<dbReference type="GO" id="GO:0006338">
    <property type="term" value="P:chromatin remodeling"/>
    <property type="evidence" value="ECO:0007669"/>
    <property type="project" value="InterPro"/>
</dbReference>
<keyword evidence="1" id="KW-0175">Coiled coil</keyword>
<evidence type="ECO:0000256" key="1">
    <source>
        <dbReference type="SAM" id="Coils"/>
    </source>
</evidence>
<keyword evidence="5" id="KW-1185">Reference proteome</keyword>
<dbReference type="PANTHER" id="PTHR21561">
    <property type="entry name" value="INO80 COMPLEX SUBUNIT B"/>
    <property type="match status" value="1"/>
</dbReference>